<evidence type="ECO:0000256" key="7">
    <source>
        <dbReference type="ARBA" id="ARBA00023163"/>
    </source>
</evidence>
<dbReference type="FunFam" id="4.10.1100.10:FF:000001">
    <property type="entry name" value="Squamosa promoter-binding-like protein 14"/>
    <property type="match status" value="1"/>
</dbReference>
<dbReference type="PANTHER" id="PTHR31251:SF211">
    <property type="entry name" value="SQUAMOSA PROMOTER-BINDING-LIKE PROTEIN 1"/>
    <property type="match status" value="1"/>
</dbReference>
<dbReference type="SUPFAM" id="SSF103612">
    <property type="entry name" value="SBT domain"/>
    <property type="match status" value="1"/>
</dbReference>
<dbReference type="Pfam" id="PF03110">
    <property type="entry name" value="SBP"/>
    <property type="match status" value="1"/>
</dbReference>
<keyword evidence="6" id="KW-0238">DNA-binding</keyword>
<dbReference type="PROSITE" id="PS51141">
    <property type="entry name" value="ZF_SBP"/>
    <property type="match status" value="1"/>
</dbReference>
<accession>A0AAP0S6J9</accession>
<keyword evidence="2" id="KW-0479">Metal-binding</keyword>
<evidence type="ECO:0000256" key="6">
    <source>
        <dbReference type="ARBA" id="ARBA00023125"/>
    </source>
</evidence>
<dbReference type="InterPro" id="IPR036893">
    <property type="entry name" value="SBP_sf"/>
</dbReference>
<dbReference type="InterPro" id="IPR004333">
    <property type="entry name" value="SBP_dom"/>
</dbReference>
<evidence type="ECO:0000256" key="3">
    <source>
        <dbReference type="ARBA" id="ARBA00022771"/>
    </source>
</evidence>
<dbReference type="AlphaFoldDB" id="A0AAP0S6J9"/>
<keyword evidence="3 9" id="KW-0863">Zinc-finger</keyword>
<protein>
    <recommendedName>
        <fullName evidence="12">SBP-type domain-containing protein</fullName>
    </recommendedName>
</protein>
<evidence type="ECO:0000256" key="11">
    <source>
        <dbReference type="SAM" id="Phobius"/>
    </source>
</evidence>
<dbReference type="Gene3D" id="1.25.40.20">
    <property type="entry name" value="Ankyrin repeat-containing domain"/>
    <property type="match status" value="1"/>
</dbReference>
<feature type="compositionally biased region" description="Basic residues" evidence="10">
    <location>
        <begin position="218"/>
        <end position="228"/>
    </location>
</feature>
<evidence type="ECO:0000256" key="5">
    <source>
        <dbReference type="ARBA" id="ARBA00023015"/>
    </source>
</evidence>
<feature type="compositionally biased region" description="Low complexity" evidence="10">
    <location>
        <begin position="460"/>
        <end position="475"/>
    </location>
</feature>
<dbReference type="Proteomes" id="UP001415857">
    <property type="component" value="Unassembled WGS sequence"/>
</dbReference>
<dbReference type="Gene3D" id="4.10.1100.10">
    <property type="entry name" value="Transcription factor, SBP-box domain"/>
    <property type="match status" value="1"/>
</dbReference>
<keyword evidence="14" id="KW-1185">Reference proteome</keyword>
<dbReference type="GO" id="GO:0003677">
    <property type="term" value="F:DNA binding"/>
    <property type="evidence" value="ECO:0007669"/>
    <property type="project" value="UniProtKB-KW"/>
</dbReference>
<keyword evidence="8" id="KW-0539">Nucleus</keyword>
<comment type="subcellular location">
    <subcellularLocation>
        <location evidence="1">Nucleus</location>
    </subcellularLocation>
</comment>
<organism evidence="13 14">
    <name type="scientific">Liquidambar formosana</name>
    <name type="common">Formosan gum</name>
    <dbReference type="NCBI Taxonomy" id="63359"/>
    <lineage>
        <taxon>Eukaryota</taxon>
        <taxon>Viridiplantae</taxon>
        <taxon>Streptophyta</taxon>
        <taxon>Embryophyta</taxon>
        <taxon>Tracheophyta</taxon>
        <taxon>Spermatophyta</taxon>
        <taxon>Magnoliopsida</taxon>
        <taxon>eudicotyledons</taxon>
        <taxon>Gunneridae</taxon>
        <taxon>Pentapetalae</taxon>
        <taxon>Saxifragales</taxon>
        <taxon>Altingiaceae</taxon>
        <taxon>Liquidambar</taxon>
    </lineage>
</organism>
<keyword evidence="4" id="KW-0862">Zinc</keyword>
<keyword evidence="11" id="KW-0812">Transmembrane</keyword>
<evidence type="ECO:0000313" key="13">
    <source>
        <dbReference type="EMBL" id="KAK9288094.1"/>
    </source>
</evidence>
<feature type="compositionally biased region" description="Basic and acidic residues" evidence="10">
    <location>
        <begin position="392"/>
        <end position="402"/>
    </location>
</feature>
<comment type="caution">
    <text evidence="13">The sequence shown here is derived from an EMBL/GenBank/DDBJ whole genome shotgun (WGS) entry which is preliminary data.</text>
</comment>
<evidence type="ECO:0000256" key="1">
    <source>
        <dbReference type="ARBA" id="ARBA00004123"/>
    </source>
</evidence>
<dbReference type="PANTHER" id="PTHR31251">
    <property type="entry name" value="SQUAMOSA PROMOTER-BINDING-LIKE PROTEIN 4"/>
    <property type="match status" value="1"/>
</dbReference>
<feature type="region of interest" description="Disordered" evidence="10">
    <location>
        <begin position="439"/>
        <end position="475"/>
    </location>
</feature>
<evidence type="ECO:0000259" key="12">
    <source>
        <dbReference type="PROSITE" id="PS51141"/>
    </source>
</evidence>
<feature type="region of interest" description="Disordered" evidence="10">
    <location>
        <begin position="363"/>
        <end position="402"/>
    </location>
</feature>
<keyword evidence="7" id="KW-0804">Transcription</keyword>
<dbReference type="InterPro" id="IPR044817">
    <property type="entry name" value="SBP-like"/>
</dbReference>
<sequence>MEAKFGGKSHNFYGPVVSDMKAVGKKSLEWDLNDWKWDGDLFVANRLNPVPSDCRSRPLFPAGSEIPVNVDLSNSSSSCSDDNTVFNEKGKRELEKRRRNVVDGDEELNDEAGFLNFKLGAQVYPIMEGEVEKPEGKSGKKTKLIGAPSNRAVCQVEDCRADLSNAKDYHRRHKVCDTHSKASRALVGNVMQRFCQQCSRFHVLQEFDEGKRSCRRRLAGHNRRRRKTHPDPVVNGGSLNDERGSSYLLISLLRILSNMHSNNADQNKDQDLLSHLVRNLASLSGTINGRDISALLQGSQHPQNAGMNVGNQEKVQNLSSNGSEPAMLFGSASKNDDCTDLQVLARPMEQCVTVPACETAQRRMTTDDARDETPQIPPGLQSTILFPSRDSLPTKENRQEATVRRTKLNNIDLNNAYNDSQDAAEFLERHHAPVNPGTGSLDCPLWLQQDSHKSSPPQTSANSDSTSARSLSSSSGEAQSCTDRIVFKLFGKVPSDFPLVLRTQILDWLSHSPTDIESYIRPGCIILTVYLRMGKSTWEELCCDLGTSLSRLLDISNDTFWKTGWVYARVRHHVAFIHNGQVVLDTPLPFNSHKSCRISSIKPIAVPIAERAQFVVKGFNLSQSTTRLLCTLEGKYLVQETCYDLMDSADTFVEHDDLQSLSFPCSVPNVIGRGFIEVEDHGLSSSFFPFIVAEQDVCSEICMLEGVIEVAKNVDDIQGDTEKLEAKNQALDFVHEMGWLLHRSHLKLRLGLMDPNSDLFPFNRFKWLMEFSMDHDWCAVVKKLLGILFNGSVNAGEHPSIQLALFELGLLHRAVKRNCRPMVELLLRFAPERVLDEPGSEKQQEVDRSSSCFLFKPDAVGPAGLTPLHIAASRDGSENVLDALTDDPGLVGIAAWKSARDSAGLTPNDYACLRSHYSYIHLVQRKINKKSESRHVVVDIPGGLLDCNIMQKQLDVVKSTKVASLETEKIEMKAIPRHCKLCEQKLAYGNRTTLLAYRPAMLSMVAIAAVCVCVALLFKSSPEVLYVFRPFRWELLKYGSS</sequence>
<feature type="region of interest" description="Disordered" evidence="10">
    <location>
        <begin position="218"/>
        <end position="239"/>
    </location>
</feature>
<keyword evidence="11" id="KW-1133">Transmembrane helix</keyword>
<evidence type="ECO:0000256" key="4">
    <source>
        <dbReference type="ARBA" id="ARBA00022833"/>
    </source>
</evidence>
<dbReference type="EMBL" id="JBBPBK010000003">
    <property type="protein sequence ID" value="KAK9288094.1"/>
    <property type="molecule type" value="Genomic_DNA"/>
</dbReference>
<evidence type="ECO:0000313" key="14">
    <source>
        <dbReference type="Proteomes" id="UP001415857"/>
    </source>
</evidence>
<reference evidence="13 14" key="1">
    <citation type="journal article" date="2024" name="Plant J.">
        <title>Genome sequences and population genomics reveal climatic adaptation and genomic divergence between two closely related sweetgum species.</title>
        <authorList>
            <person name="Xu W.Q."/>
            <person name="Ren C.Q."/>
            <person name="Zhang X.Y."/>
            <person name="Comes H.P."/>
            <person name="Liu X.H."/>
            <person name="Li Y.G."/>
            <person name="Kettle C.J."/>
            <person name="Jalonen R."/>
            <person name="Gaisberger H."/>
            <person name="Ma Y.Z."/>
            <person name="Qiu Y.X."/>
        </authorList>
    </citation>
    <scope>NUCLEOTIDE SEQUENCE [LARGE SCALE GENOMIC DNA]</scope>
    <source>
        <strain evidence="13">Hangzhou</strain>
    </source>
</reference>
<feature type="domain" description="SBP-type" evidence="12">
    <location>
        <begin position="151"/>
        <end position="228"/>
    </location>
</feature>
<dbReference type="Pfam" id="PF26102">
    <property type="entry name" value="Ig_SPL7"/>
    <property type="match status" value="1"/>
</dbReference>
<evidence type="ECO:0000256" key="9">
    <source>
        <dbReference type="PROSITE-ProRule" id="PRU00470"/>
    </source>
</evidence>
<keyword evidence="11" id="KW-0472">Membrane</keyword>
<evidence type="ECO:0000256" key="8">
    <source>
        <dbReference type="ARBA" id="ARBA00023242"/>
    </source>
</evidence>
<feature type="transmembrane region" description="Helical" evidence="11">
    <location>
        <begin position="1000"/>
        <end position="1018"/>
    </location>
</feature>
<evidence type="ECO:0000256" key="10">
    <source>
        <dbReference type="SAM" id="MobiDB-lite"/>
    </source>
</evidence>
<gene>
    <name evidence="13" type="ORF">L1049_016541</name>
</gene>
<proteinExistence type="predicted"/>
<dbReference type="GO" id="GO:0005634">
    <property type="term" value="C:nucleus"/>
    <property type="evidence" value="ECO:0007669"/>
    <property type="project" value="UniProtKB-SubCell"/>
</dbReference>
<dbReference type="InterPro" id="IPR036770">
    <property type="entry name" value="Ankyrin_rpt-contain_sf"/>
</dbReference>
<evidence type="ECO:0000256" key="2">
    <source>
        <dbReference type="ARBA" id="ARBA00022723"/>
    </source>
</evidence>
<name>A0AAP0S6J9_LIQFO</name>
<feature type="compositionally biased region" description="Basic and acidic residues" evidence="10">
    <location>
        <begin position="363"/>
        <end position="373"/>
    </location>
</feature>
<dbReference type="SUPFAM" id="SSF48403">
    <property type="entry name" value="Ankyrin repeat"/>
    <property type="match status" value="1"/>
</dbReference>
<keyword evidence="5" id="KW-0805">Transcription regulation</keyword>
<dbReference type="GO" id="GO:0008270">
    <property type="term" value="F:zinc ion binding"/>
    <property type="evidence" value="ECO:0007669"/>
    <property type="project" value="UniProtKB-KW"/>
</dbReference>